<feature type="domain" description="NAD-dependent epimerase/dehydratase" evidence="3">
    <location>
        <begin position="40"/>
        <end position="278"/>
    </location>
</feature>
<evidence type="ECO:0000259" key="3">
    <source>
        <dbReference type="Pfam" id="PF01370"/>
    </source>
</evidence>
<comment type="similarity">
    <text evidence="2">Belongs to the NAD(P)-dependent epimerase/dehydratase family. Dihydroflavonol-4-reductase subfamily.</text>
</comment>
<accession>A0A016WTF9</accession>
<dbReference type="GO" id="GO:0016616">
    <property type="term" value="F:oxidoreductase activity, acting on the CH-OH group of donors, NAD or NADP as acceptor"/>
    <property type="evidence" value="ECO:0007669"/>
    <property type="project" value="TreeGrafter"/>
</dbReference>
<dbReference type="InterPro" id="IPR001509">
    <property type="entry name" value="Epimerase_deHydtase"/>
</dbReference>
<proteinExistence type="inferred from homology"/>
<dbReference type="AlphaFoldDB" id="A0A016WTF9"/>
<dbReference type="CDD" id="cd05227">
    <property type="entry name" value="AR_SDR_e"/>
    <property type="match status" value="1"/>
</dbReference>
<organism evidence="4 5">
    <name type="scientific">Ancylostoma ceylanicum</name>
    <dbReference type="NCBI Taxonomy" id="53326"/>
    <lineage>
        <taxon>Eukaryota</taxon>
        <taxon>Metazoa</taxon>
        <taxon>Ecdysozoa</taxon>
        <taxon>Nematoda</taxon>
        <taxon>Chromadorea</taxon>
        <taxon>Rhabditida</taxon>
        <taxon>Rhabditina</taxon>
        <taxon>Rhabditomorpha</taxon>
        <taxon>Strongyloidea</taxon>
        <taxon>Ancylostomatidae</taxon>
        <taxon>Ancylostomatinae</taxon>
        <taxon>Ancylostoma</taxon>
    </lineage>
</organism>
<dbReference type="Pfam" id="PF01370">
    <property type="entry name" value="Epimerase"/>
    <property type="match status" value="1"/>
</dbReference>
<keyword evidence="1" id="KW-0560">Oxidoreductase</keyword>
<dbReference type="Proteomes" id="UP000024635">
    <property type="component" value="Unassembled WGS sequence"/>
</dbReference>
<dbReference type="FunFam" id="3.40.50.720:FF:000336">
    <property type="entry name" value="Aldehyde reductase"/>
    <property type="match status" value="1"/>
</dbReference>
<dbReference type="PANTHER" id="PTHR10366">
    <property type="entry name" value="NAD DEPENDENT EPIMERASE/DEHYDRATASE"/>
    <property type="match status" value="1"/>
</dbReference>
<name>A0A016WTF9_9BILA</name>
<protein>
    <recommendedName>
        <fullName evidence="3">NAD-dependent epimerase/dehydratase domain-containing protein</fullName>
    </recommendedName>
</protein>
<keyword evidence="5" id="KW-1185">Reference proteome</keyword>
<comment type="caution">
    <text evidence="4">The sequence shown here is derived from an EMBL/GenBank/DDBJ whole genome shotgun (WGS) entry which is preliminary data.</text>
</comment>
<dbReference type="InterPro" id="IPR050425">
    <property type="entry name" value="NAD(P)_dehydrat-like"/>
</dbReference>
<dbReference type="PANTHER" id="PTHR10366:SF564">
    <property type="entry name" value="STEROL-4-ALPHA-CARBOXYLATE 3-DEHYDROGENASE, DECARBOXYLATING"/>
    <property type="match status" value="1"/>
</dbReference>
<dbReference type="OrthoDB" id="2735536at2759"/>
<dbReference type="SUPFAM" id="SSF51735">
    <property type="entry name" value="NAD(P)-binding Rossmann-fold domains"/>
    <property type="match status" value="1"/>
</dbReference>
<sequence>MRIRCTTVVVKCKECVFVRLISPLRRIMSSADEDKANQVVLVTGASGYVGLHCVQQLLAAGYRVRGTVRNKDNPRKVSPLLRLPHANERLELIEANLLNEEDWPRAVAGCTFILHVASPWPIVADESTIKTAVDGTLHVLRAASMEPSVKKVVLTSSCSAVNDGHSNDSRVFDETCWTDLDSPNVDNYAKSKTMAEKAAWDFWSTLDPSNRFALTVLNPTFIIGPVLSDCENGSATIVGRMMDFRTYLASPKISLGVVDVRDVARAHIEALTRPETDGERILISARSIWFKDMMKWLGKEFRKMGYLITRVEAATWVLKLYASLKIDPHVAAVMHRIGPELRFDTTKSRQLLGMTYTDLRTSLIEMMHSMIQHGMVKKTAGYEKWMAKQQKKIALAASKQSQ</sequence>
<dbReference type="Gene3D" id="3.40.50.720">
    <property type="entry name" value="NAD(P)-binding Rossmann-like Domain"/>
    <property type="match status" value="1"/>
</dbReference>
<evidence type="ECO:0000256" key="2">
    <source>
        <dbReference type="ARBA" id="ARBA00023445"/>
    </source>
</evidence>
<dbReference type="InterPro" id="IPR036291">
    <property type="entry name" value="NAD(P)-bd_dom_sf"/>
</dbReference>
<evidence type="ECO:0000313" key="5">
    <source>
        <dbReference type="Proteomes" id="UP000024635"/>
    </source>
</evidence>
<evidence type="ECO:0000256" key="1">
    <source>
        <dbReference type="ARBA" id="ARBA00023002"/>
    </source>
</evidence>
<dbReference type="EMBL" id="JARK01000135">
    <property type="protein sequence ID" value="EYC42328.1"/>
    <property type="molecule type" value="Genomic_DNA"/>
</dbReference>
<gene>
    <name evidence="4" type="primary">Acey_s0535.g3089</name>
    <name evidence="4" type="ORF">Y032_0535g3089</name>
</gene>
<dbReference type="STRING" id="53326.A0A016WTF9"/>
<evidence type="ECO:0000313" key="4">
    <source>
        <dbReference type="EMBL" id="EYC42328.1"/>
    </source>
</evidence>
<reference evidence="5" key="1">
    <citation type="journal article" date="2015" name="Nat. Genet.">
        <title>The genome and transcriptome of the zoonotic hookworm Ancylostoma ceylanicum identify infection-specific gene families.</title>
        <authorList>
            <person name="Schwarz E.M."/>
            <person name="Hu Y."/>
            <person name="Antoshechkin I."/>
            <person name="Miller M.M."/>
            <person name="Sternberg P.W."/>
            <person name="Aroian R.V."/>
        </authorList>
    </citation>
    <scope>NUCLEOTIDE SEQUENCE</scope>
    <source>
        <strain evidence="5">HY135</strain>
    </source>
</reference>